<reference evidence="1" key="2">
    <citation type="journal article" date="2015" name="Fish Shellfish Immunol.">
        <title>Early steps in the European eel (Anguilla anguilla)-Vibrio vulnificus interaction in the gills: Role of the RtxA13 toxin.</title>
        <authorList>
            <person name="Callol A."/>
            <person name="Pajuelo D."/>
            <person name="Ebbesson L."/>
            <person name="Teles M."/>
            <person name="MacKenzie S."/>
            <person name="Amaro C."/>
        </authorList>
    </citation>
    <scope>NUCLEOTIDE SEQUENCE</scope>
</reference>
<accession>A0A0E9SNM8</accession>
<proteinExistence type="predicted"/>
<sequence>MSDVQNKPISGSKISYDLFAKISSSISTENKIINQF</sequence>
<name>A0A0E9SNM8_ANGAN</name>
<dbReference type="EMBL" id="GBXM01066444">
    <property type="protein sequence ID" value="JAH42133.1"/>
    <property type="molecule type" value="Transcribed_RNA"/>
</dbReference>
<dbReference type="AlphaFoldDB" id="A0A0E9SNM8"/>
<organism evidence="1">
    <name type="scientific">Anguilla anguilla</name>
    <name type="common">European freshwater eel</name>
    <name type="synonym">Muraena anguilla</name>
    <dbReference type="NCBI Taxonomy" id="7936"/>
    <lineage>
        <taxon>Eukaryota</taxon>
        <taxon>Metazoa</taxon>
        <taxon>Chordata</taxon>
        <taxon>Craniata</taxon>
        <taxon>Vertebrata</taxon>
        <taxon>Euteleostomi</taxon>
        <taxon>Actinopterygii</taxon>
        <taxon>Neopterygii</taxon>
        <taxon>Teleostei</taxon>
        <taxon>Anguilliformes</taxon>
        <taxon>Anguillidae</taxon>
        <taxon>Anguilla</taxon>
    </lineage>
</organism>
<evidence type="ECO:0000313" key="1">
    <source>
        <dbReference type="EMBL" id="JAH42133.1"/>
    </source>
</evidence>
<protein>
    <submittedName>
        <fullName evidence="1">Uncharacterized protein</fullName>
    </submittedName>
</protein>
<reference evidence="1" key="1">
    <citation type="submission" date="2014-11" db="EMBL/GenBank/DDBJ databases">
        <authorList>
            <person name="Amaro Gonzalez C."/>
        </authorList>
    </citation>
    <scope>NUCLEOTIDE SEQUENCE</scope>
</reference>